<dbReference type="Pfam" id="PF25876">
    <property type="entry name" value="HH_MFP_RND"/>
    <property type="match status" value="1"/>
</dbReference>
<evidence type="ECO:0000259" key="4">
    <source>
        <dbReference type="Pfam" id="PF25917"/>
    </source>
</evidence>
<evidence type="ECO:0000259" key="3">
    <source>
        <dbReference type="Pfam" id="PF25876"/>
    </source>
</evidence>
<dbReference type="Gene3D" id="2.40.50.100">
    <property type="match status" value="1"/>
</dbReference>
<dbReference type="Pfam" id="PF25967">
    <property type="entry name" value="RND-MFP_C"/>
    <property type="match status" value="1"/>
</dbReference>
<gene>
    <name evidence="7" type="ORF">GGQ64_003773</name>
</gene>
<dbReference type="NCBIfam" id="TIGR01730">
    <property type="entry name" value="RND_mfp"/>
    <property type="match status" value="1"/>
</dbReference>
<evidence type="ECO:0000256" key="1">
    <source>
        <dbReference type="ARBA" id="ARBA00004196"/>
    </source>
</evidence>
<dbReference type="SUPFAM" id="SSF111369">
    <property type="entry name" value="HlyD-like secretion proteins"/>
    <property type="match status" value="1"/>
</dbReference>
<dbReference type="Pfam" id="PF25944">
    <property type="entry name" value="Beta-barrel_RND"/>
    <property type="match status" value="1"/>
</dbReference>
<proteinExistence type="inferred from homology"/>
<evidence type="ECO:0000313" key="8">
    <source>
        <dbReference type="Proteomes" id="UP000574761"/>
    </source>
</evidence>
<dbReference type="RefSeq" id="WP_183806775.1">
    <property type="nucleotide sequence ID" value="NZ_JACIEE010000007.1"/>
</dbReference>
<dbReference type="Proteomes" id="UP000574761">
    <property type="component" value="Unassembled WGS sequence"/>
</dbReference>
<evidence type="ECO:0000256" key="2">
    <source>
        <dbReference type="ARBA" id="ARBA00009477"/>
    </source>
</evidence>
<comment type="subcellular location">
    <subcellularLocation>
        <location evidence="1">Cell envelope</location>
    </subcellularLocation>
</comment>
<comment type="similarity">
    <text evidence="2">Belongs to the membrane fusion protein (MFP) (TC 8.A.1) family.</text>
</comment>
<dbReference type="Gene3D" id="2.40.30.170">
    <property type="match status" value="1"/>
</dbReference>
<reference evidence="7 8" key="1">
    <citation type="submission" date="2020-08" db="EMBL/GenBank/DDBJ databases">
        <title>Genomic Encyclopedia of Type Strains, Phase IV (KMG-IV): sequencing the most valuable type-strain genomes for metagenomic binning, comparative biology and taxonomic classification.</title>
        <authorList>
            <person name="Goeker M."/>
        </authorList>
    </citation>
    <scope>NUCLEOTIDE SEQUENCE [LARGE SCALE GENOMIC DNA]</scope>
    <source>
        <strain evidence="7 8">DSM 100211</strain>
    </source>
</reference>
<sequence length="393" mass="41457">MSSNKRRWALWGAGLGIFASVSGAALHFDFTPDAHATSEAAAPAPAVPVTVVAVQPRSVTTWQEFSGRLEAVDRVEIRSRVAGAIQSAHFREGALVKAGDLLVKIDPAPFEASVAQADGLLASARAKLDLADTELERGRRLVAKNTISDSDFAQRQSLRSEALANLQAAEAALTTARLDLGYTEIRAPISGRVGKLEITSGNLVAAGPTSPALTTLVSSGPIYASFNANEELVARTLAELPGTENGLAAIDQIPVEIGTLGDEGTPLVGKLQLIDNEVDAQSGTIRVRAVFDNPGNRLIPGQFVRIRLGEPKAAERLMVSERAVGTDQDKKFVFVVDSGNTVTYRQVQLGASVEGMRIVEKGLSAGDRIIVNGLQRVRAGVVVDPQTEVAAAQ</sequence>
<feature type="domain" description="Multidrug resistance protein MdtA-like barrel-sandwich hybrid" evidence="4">
    <location>
        <begin position="74"/>
        <end position="215"/>
    </location>
</feature>
<dbReference type="PROSITE" id="PS51318">
    <property type="entry name" value="TAT"/>
    <property type="match status" value="1"/>
</dbReference>
<evidence type="ECO:0000313" key="7">
    <source>
        <dbReference type="EMBL" id="MBB3978539.1"/>
    </source>
</evidence>
<dbReference type="InterPro" id="IPR006143">
    <property type="entry name" value="RND_pump_MFP"/>
</dbReference>
<dbReference type="Pfam" id="PF25917">
    <property type="entry name" value="BSH_RND"/>
    <property type="match status" value="1"/>
</dbReference>
<dbReference type="GO" id="GO:0022857">
    <property type="term" value="F:transmembrane transporter activity"/>
    <property type="evidence" value="ECO:0007669"/>
    <property type="project" value="InterPro"/>
</dbReference>
<accession>A0A7W6DGF8</accession>
<dbReference type="InterPro" id="IPR006311">
    <property type="entry name" value="TAT_signal"/>
</dbReference>
<name>A0A7W6DGF8_9HYPH</name>
<dbReference type="InterPro" id="IPR058624">
    <property type="entry name" value="MdtA-like_HH"/>
</dbReference>
<dbReference type="PANTHER" id="PTHR30158:SF10">
    <property type="entry name" value="CATION EFFLUX PUMP"/>
    <property type="match status" value="1"/>
</dbReference>
<dbReference type="Gene3D" id="2.40.420.20">
    <property type="match status" value="1"/>
</dbReference>
<dbReference type="InterPro" id="IPR058625">
    <property type="entry name" value="MdtA-like_BSH"/>
</dbReference>
<dbReference type="EMBL" id="JACIEE010000007">
    <property type="protein sequence ID" value="MBB3978539.1"/>
    <property type="molecule type" value="Genomic_DNA"/>
</dbReference>
<dbReference type="GO" id="GO:0030313">
    <property type="term" value="C:cell envelope"/>
    <property type="evidence" value="ECO:0007669"/>
    <property type="project" value="UniProtKB-SubCell"/>
</dbReference>
<protein>
    <submittedName>
        <fullName evidence="7">Multidrug efflux system membrane fusion protein</fullName>
    </submittedName>
</protein>
<feature type="domain" description="Multidrug resistance protein MdtA-like beta-barrel" evidence="5">
    <location>
        <begin position="246"/>
        <end position="309"/>
    </location>
</feature>
<evidence type="ECO:0000259" key="5">
    <source>
        <dbReference type="Pfam" id="PF25944"/>
    </source>
</evidence>
<dbReference type="GO" id="GO:0046677">
    <property type="term" value="P:response to antibiotic"/>
    <property type="evidence" value="ECO:0007669"/>
    <property type="project" value="TreeGrafter"/>
</dbReference>
<feature type="domain" description="Multidrug resistance protein MdtA-like alpha-helical hairpin" evidence="3">
    <location>
        <begin position="115"/>
        <end position="183"/>
    </location>
</feature>
<comment type="caution">
    <text evidence="7">The sequence shown here is derived from an EMBL/GenBank/DDBJ whole genome shotgun (WGS) entry which is preliminary data.</text>
</comment>
<feature type="domain" description="Multidrug resistance protein MdtA-like C-terminal permuted SH3" evidence="6">
    <location>
        <begin position="322"/>
        <end position="376"/>
    </location>
</feature>
<dbReference type="Gene3D" id="1.10.287.470">
    <property type="entry name" value="Helix hairpin bin"/>
    <property type="match status" value="1"/>
</dbReference>
<evidence type="ECO:0000259" key="6">
    <source>
        <dbReference type="Pfam" id="PF25967"/>
    </source>
</evidence>
<dbReference type="InterPro" id="IPR058627">
    <property type="entry name" value="MdtA-like_C"/>
</dbReference>
<keyword evidence="8" id="KW-1185">Reference proteome</keyword>
<dbReference type="FunFam" id="2.40.420.20:FF:000001">
    <property type="entry name" value="Efflux RND transporter periplasmic adaptor subunit"/>
    <property type="match status" value="1"/>
</dbReference>
<dbReference type="AlphaFoldDB" id="A0A7W6DGF8"/>
<dbReference type="InterPro" id="IPR058626">
    <property type="entry name" value="MdtA-like_b-barrel"/>
</dbReference>
<dbReference type="PANTHER" id="PTHR30158">
    <property type="entry name" value="ACRA/E-RELATED COMPONENT OF DRUG EFFLUX TRANSPORTER"/>
    <property type="match status" value="1"/>
</dbReference>
<dbReference type="GO" id="GO:0005886">
    <property type="term" value="C:plasma membrane"/>
    <property type="evidence" value="ECO:0007669"/>
    <property type="project" value="TreeGrafter"/>
</dbReference>
<organism evidence="7 8">
    <name type="scientific">Mycoplana azooxidifex</name>
    <dbReference type="NCBI Taxonomy" id="1636188"/>
    <lineage>
        <taxon>Bacteria</taxon>
        <taxon>Pseudomonadati</taxon>
        <taxon>Pseudomonadota</taxon>
        <taxon>Alphaproteobacteria</taxon>
        <taxon>Hyphomicrobiales</taxon>
        <taxon>Rhizobiaceae</taxon>
        <taxon>Mycoplana</taxon>
    </lineage>
</organism>